<sequence>MKKKLLALLMAGVMVFGLAACGGTDTGEETADASESSQLEDFTIVLDWYPNAIHTFLYNAMEKGYFAEEGLNLVINFPANTNDGISLPAAGKADAGVYYLQDAILTSVEENVPIVSIGALTQSGLNVVISQKESGIAEAKDLEGKKIGYGGTVLAEAQIEAMLENAGLSADACEYIDVGFDLMSALTTGQVDATIGNMVNHEVPQMEENGFDINYFYATDYGVPQVYELVFLANADAVAENPEKYQAFLRACQKGFADMKADPEGSLQTLLNNQNEANFPLSENVEKQSMEMLLPVMETADAPFLHQEVSVWQENADWMYERGILSEPADVSGLVVNLLEETPAE</sequence>
<dbReference type="EMBL" id="JACSNV010000014">
    <property type="protein sequence ID" value="MBM6878474.1"/>
    <property type="molecule type" value="Genomic_DNA"/>
</dbReference>
<feature type="chain" id="PRO_5045912998" evidence="1">
    <location>
        <begin position="20"/>
        <end position="345"/>
    </location>
</feature>
<dbReference type="PANTHER" id="PTHR31528">
    <property type="entry name" value="4-AMINO-5-HYDROXYMETHYL-2-METHYLPYRIMIDINE PHOSPHATE SYNTHASE THI11-RELATED"/>
    <property type="match status" value="1"/>
</dbReference>
<dbReference type="PANTHER" id="PTHR31528:SF3">
    <property type="entry name" value="THIAMINE BIOSYNTHESIS PROTEIN HI_0357-RELATED"/>
    <property type="match status" value="1"/>
</dbReference>
<dbReference type="Pfam" id="PF09084">
    <property type="entry name" value="NMT1"/>
    <property type="match status" value="1"/>
</dbReference>
<dbReference type="PROSITE" id="PS51257">
    <property type="entry name" value="PROKAR_LIPOPROTEIN"/>
    <property type="match status" value="1"/>
</dbReference>
<dbReference type="InterPro" id="IPR015168">
    <property type="entry name" value="SsuA/THI5"/>
</dbReference>
<dbReference type="SUPFAM" id="SSF53850">
    <property type="entry name" value="Periplasmic binding protein-like II"/>
    <property type="match status" value="1"/>
</dbReference>
<comment type="caution">
    <text evidence="3">The sequence shown here is derived from an EMBL/GenBank/DDBJ whole genome shotgun (WGS) entry which is preliminary data.</text>
</comment>
<keyword evidence="4" id="KW-1185">Reference proteome</keyword>
<evidence type="ECO:0000259" key="2">
    <source>
        <dbReference type="Pfam" id="PF09084"/>
    </source>
</evidence>
<gene>
    <name evidence="3" type="ORF">H9X83_09960</name>
</gene>
<evidence type="ECO:0000256" key="1">
    <source>
        <dbReference type="SAM" id="SignalP"/>
    </source>
</evidence>
<dbReference type="InterPro" id="IPR027939">
    <property type="entry name" value="NMT1/THI5"/>
</dbReference>
<dbReference type="Gene3D" id="3.40.190.10">
    <property type="entry name" value="Periplasmic binding protein-like II"/>
    <property type="match status" value="2"/>
</dbReference>
<dbReference type="Proteomes" id="UP000729290">
    <property type="component" value="Unassembled WGS sequence"/>
</dbReference>
<protein>
    <submittedName>
        <fullName evidence="3">ABC transporter substrate-binding protein</fullName>
    </submittedName>
</protein>
<organism evidence="3 4">
    <name type="scientific">Anaerotignum lactatifermentans</name>
    <dbReference type="NCBI Taxonomy" id="160404"/>
    <lineage>
        <taxon>Bacteria</taxon>
        <taxon>Bacillati</taxon>
        <taxon>Bacillota</taxon>
        <taxon>Clostridia</taxon>
        <taxon>Lachnospirales</taxon>
        <taxon>Anaerotignaceae</taxon>
        <taxon>Anaerotignum</taxon>
    </lineage>
</organism>
<proteinExistence type="predicted"/>
<feature type="signal peptide" evidence="1">
    <location>
        <begin position="1"/>
        <end position="19"/>
    </location>
</feature>
<accession>A0ABS2GAI4</accession>
<evidence type="ECO:0000313" key="3">
    <source>
        <dbReference type="EMBL" id="MBM6878474.1"/>
    </source>
</evidence>
<feature type="domain" description="SsuA/THI5-like" evidence="2">
    <location>
        <begin position="52"/>
        <end position="264"/>
    </location>
</feature>
<name>A0ABS2GAI4_9FIRM</name>
<evidence type="ECO:0000313" key="4">
    <source>
        <dbReference type="Proteomes" id="UP000729290"/>
    </source>
</evidence>
<dbReference type="RefSeq" id="WP_205134201.1">
    <property type="nucleotide sequence ID" value="NZ_JACSNT010000014.1"/>
</dbReference>
<reference evidence="3 4" key="1">
    <citation type="journal article" date="2021" name="Sci. Rep.">
        <title>The distribution of antibiotic resistance genes in chicken gut microbiota commensals.</title>
        <authorList>
            <person name="Juricova H."/>
            <person name="Matiasovicova J."/>
            <person name="Kubasova T."/>
            <person name="Cejkova D."/>
            <person name="Rychlik I."/>
        </authorList>
    </citation>
    <scope>NUCLEOTIDE SEQUENCE [LARGE SCALE GENOMIC DNA]</scope>
    <source>
        <strain evidence="3 4">An431b</strain>
    </source>
</reference>
<keyword evidence="1" id="KW-0732">Signal</keyword>